<dbReference type="PATRIC" id="fig|1216932.3.peg.60"/>
<keyword evidence="1" id="KW-1133">Transmembrane helix</keyword>
<keyword evidence="3" id="KW-1185">Reference proteome</keyword>
<dbReference type="STRING" id="1216932.CM240_0075"/>
<sequence length="146" mass="15679">MFYLFIAALSGVSIVVSRIINANLSTKIGMYQSTFYNFLTGLIFSIIILIFSNEVFSESISILNKIPLTAYLGGLVGVASISLSNFIAPKISAFYMALLVFVGQLFAGIVIDYFTMGELSIGKILGGIIVVIGLGYNLLIDKKASA</sequence>
<name>W6RUD8_9CLOT</name>
<dbReference type="Proteomes" id="UP000019426">
    <property type="component" value="Chromosome M2/40_rep1"/>
</dbReference>
<dbReference type="HOGENOM" id="CLU_068878_6_0_9"/>
<dbReference type="PANTHER" id="PTHR34821:SF2">
    <property type="entry name" value="INNER MEMBRANE PROTEIN YDCZ"/>
    <property type="match status" value="1"/>
</dbReference>
<feature type="transmembrane region" description="Helical" evidence="1">
    <location>
        <begin position="93"/>
        <end position="114"/>
    </location>
</feature>
<dbReference type="EMBL" id="HG917868">
    <property type="protein sequence ID" value="CDM67254.1"/>
    <property type="molecule type" value="Genomic_DNA"/>
</dbReference>
<dbReference type="KEGG" id="clt:CM240_0075"/>
<keyword evidence="1" id="KW-0812">Transmembrane</keyword>
<evidence type="ECO:0000313" key="3">
    <source>
        <dbReference type="Proteomes" id="UP000019426"/>
    </source>
</evidence>
<feature type="transmembrane region" description="Helical" evidence="1">
    <location>
        <begin position="68"/>
        <end position="87"/>
    </location>
</feature>
<keyword evidence="1" id="KW-0472">Membrane</keyword>
<proteinExistence type="predicted"/>
<dbReference type="Pfam" id="PF04657">
    <property type="entry name" value="DMT_YdcZ"/>
    <property type="match status" value="1"/>
</dbReference>
<organism evidence="2 3">
    <name type="scientific">Clostridium bornimense</name>
    <dbReference type="NCBI Taxonomy" id="1216932"/>
    <lineage>
        <taxon>Bacteria</taxon>
        <taxon>Bacillati</taxon>
        <taxon>Bacillota</taxon>
        <taxon>Clostridia</taxon>
        <taxon>Eubacteriales</taxon>
        <taxon>Clostridiaceae</taxon>
        <taxon>Clostridium</taxon>
    </lineage>
</organism>
<dbReference type="GO" id="GO:0005886">
    <property type="term" value="C:plasma membrane"/>
    <property type="evidence" value="ECO:0007669"/>
    <property type="project" value="TreeGrafter"/>
</dbReference>
<feature type="transmembrane region" description="Helical" evidence="1">
    <location>
        <begin position="34"/>
        <end position="56"/>
    </location>
</feature>
<evidence type="ECO:0000256" key="1">
    <source>
        <dbReference type="SAM" id="Phobius"/>
    </source>
</evidence>
<dbReference type="eggNOG" id="COG3238">
    <property type="taxonomic scope" value="Bacteria"/>
</dbReference>
<dbReference type="RefSeq" id="WP_044035733.1">
    <property type="nucleotide sequence ID" value="NZ_HG917868.1"/>
</dbReference>
<gene>
    <name evidence="2" type="ORF">CM240_0075</name>
</gene>
<dbReference type="AlphaFoldDB" id="W6RUD8"/>
<accession>W6RUD8</accession>
<evidence type="ECO:0008006" key="4">
    <source>
        <dbReference type="Google" id="ProtNLM"/>
    </source>
</evidence>
<dbReference type="PANTHER" id="PTHR34821">
    <property type="entry name" value="INNER MEMBRANE PROTEIN YDCZ"/>
    <property type="match status" value="1"/>
</dbReference>
<dbReference type="InterPro" id="IPR006750">
    <property type="entry name" value="YdcZ"/>
</dbReference>
<protein>
    <recommendedName>
        <fullName evidence="4">EamA-like transporter family protein</fullName>
    </recommendedName>
</protein>
<feature type="transmembrane region" description="Helical" evidence="1">
    <location>
        <begin position="121"/>
        <end position="140"/>
    </location>
</feature>
<reference evidence="2 3" key="1">
    <citation type="submission" date="2013-11" db="EMBL/GenBank/DDBJ databases">
        <title>Complete genome sequence of Clostridum sp. M2/40.</title>
        <authorList>
            <person name="Wibberg D."/>
            <person name="Puehler A."/>
            <person name="Schlueter A."/>
        </authorList>
    </citation>
    <scope>NUCLEOTIDE SEQUENCE [LARGE SCALE GENOMIC DNA]</scope>
    <source>
        <strain evidence="3">M2/40</strain>
    </source>
</reference>
<evidence type="ECO:0000313" key="2">
    <source>
        <dbReference type="EMBL" id="CDM67254.1"/>
    </source>
</evidence>
<dbReference type="OrthoDB" id="1654616at2"/>